<keyword evidence="2 5" id="KW-0645">Protease</keyword>
<dbReference type="SUPFAM" id="SSF52096">
    <property type="entry name" value="ClpP/crotonase"/>
    <property type="match status" value="1"/>
</dbReference>
<dbReference type="KEGG" id="adp:NCTC12871_00054"/>
<proteinExistence type="inferred from homology"/>
<evidence type="ECO:0000313" key="8">
    <source>
        <dbReference type="Proteomes" id="UP000279799"/>
    </source>
</evidence>
<dbReference type="NCBIfam" id="TIGR00225">
    <property type="entry name" value="prc"/>
    <property type="match status" value="1"/>
</dbReference>
<evidence type="ECO:0000259" key="6">
    <source>
        <dbReference type="PROSITE" id="PS50106"/>
    </source>
</evidence>
<dbReference type="InterPro" id="IPR040573">
    <property type="entry name" value="TSP_N"/>
</dbReference>
<dbReference type="Pfam" id="PF03572">
    <property type="entry name" value="Peptidase_S41"/>
    <property type="match status" value="1"/>
</dbReference>
<dbReference type="PROSITE" id="PS50106">
    <property type="entry name" value="PDZ"/>
    <property type="match status" value="1"/>
</dbReference>
<keyword evidence="3 5" id="KW-0378">Hydrolase</keyword>
<gene>
    <name evidence="7" type="primary">prc</name>
    <name evidence="7" type="ORF">NCTC12871_00054</name>
</gene>
<feature type="domain" description="PDZ" evidence="6">
    <location>
        <begin position="261"/>
        <end position="321"/>
    </location>
</feature>
<dbReference type="InterPro" id="IPR001478">
    <property type="entry name" value="PDZ"/>
</dbReference>
<organism evidence="7 8">
    <name type="scientific">Actinobacillus delphinicola</name>
    <dbReference type="NCBI Taxonomy" id="51161"/>
    <lineage>
        <taxon>Bacteria</taxon>
        <taxon>Pseudomonadati</taxon>
        <taxon>Pseudomonadota</taxon>
        <taxon>Gammaproteobacteria</taxon>
        <taxon>Pasteurellales</taxon>
        <taxon>Pasteurellaceae</taxon>
        <taxon>Actinobacillus</taxon>
    </lineage>
</organism>
<dbReference type="PANTHER" id="PTHR32060">
    <property type="entry name" value="TAIL-SPECIFIC PROTEASE"/>
    <property type="match status" value="1"/>
</dbReference>
<evidence type="ECO:0000256" key="3">
    <source>
        <dbReference type="ARBA" id="ARBA00022801"/>
    </source>
</evidence>
<evidence type="ECO:0000313" key="7">
    <source>
        <dbReference type="EMBL" id="VEJ08652.1"/>
    </source>
</evidence>
<dbReference type="SUPFAM" id="SSF50156">
    <property type="entry name" value="PDZ domain-like"/>
    <property type="match status" value="1"/>
</dbReference>
<dbReference type="GO" id="GO:0030288">
    <property type="term" value="C:outer membrane-bounded periplasmic space"/>
    <property type="evidence" value="ECO:0007669"/>
    <property type="project" value="TreeGrafter"/>
</dbReference>
<dbReference type="InterPro" id="IPR029045">
    <property type="entry name" value="ClpP/crotonase-like_dom_sf"/>
</dbReference>
<dbReference type="CDD" id="cd07560">
    <property type="entry name" value="Peptidase_S41_CPP"/>
    <property type="match status" value="1"/>
</dbReference>
<protein>
    <submittedName>
        <fullName evidence="7">Carboxy-terminal protease</fullName>
        <ecNumber evidence="7">3.4.21.102</ecNumber>
    </submittedName>
</protein>
<evidence type="ECO:0000256" key="5">
    <source>
        <dbReference type="RuleBase" id="RU004404"/>
    </source>
</evidence>
<dbReference type="GO" id="GO:0006508">
    <property type="term" value="P:proteolysis"/>
    <property type="evidence" value="ECO:0007669"/>
    <property type="project" value="UniProtKB-KW"/>
</dbReference>
<dbReference type="Proteomes" id="UP000279799">
    <property type="component" value="Chromosome"/>
</dbReference>
<comment type="similarity">
    <text evidence="1 5">Belongs to the peptidase S41A family.</text>
</comment>
<name>A0A448TRM3_9PAST</name>
<dbReference type="Gene3D" id="2.30.42.10">
    <property type="match status" value="1"/>
</dbReference>
<dbReference type="Pfam" id="PF11818">
    <property type="entry name" value="DUF3340"/>
    <property type="match status" value="1"/>
</dbReference>
<dbReference type="EMBL" id="LR134510">
    <property type="protein sequence ID" value="VEJ08652.1"/>
    <property type="molecule type" value="Genomic_DNA"/>
</dbReference>
<evidence type="ECO:0000256" key="1">
    <source>
        <dbReference type="ARBA" id="ARBA00009179"/>
    </source>
</evidence>
<dbReference type="Pfam" id="PF17804">
    <property type="entry name" value="TSP_NTD"/>
    <property type="match status" value="1"/>
</dbReference>
<reference evidence="7 8" key="1">
    <citation type="submission" date="2018-12" db="EMBL/GenBank/DDBJ databases">
        <authorList>
            <consortium name="Pathogen Informatics"/>
        </authorList>
    </citation>
    <scope>NUCLEOTIDE SEQUENCE [LARGE SCALE GENOMIC DNA]</scope>
    <source>
        <strain evidence="7 8">NCTC12871</strain>
    </source>
</reference>
<evidence type="ECO:0000256" key="2">
    <source>
        <dbReference type="ARBA" id="ARBA00022670"/>
    </source>
</evidence>
<keyword evidence="8" id="KW-1185">Reference proteome</keyword>
<dbReference type="SMART" id="SM00245">
    <property type="entry name" value="TSPc"/>
    <property type="match status" value="1"/>
</dbReference>
<dbReference type="InterPro" id="IPR004447">
    <property type="entry name" value="Peptidase_S41A"/>
</dbReference>
<dbReference type="InterPro" id="IPR036034">
    <property type="entry name" value="PDZ_sf"/>
</dbReference>
<dbReference type="GO" id="GO:0007165">
    <property type="term" value="P:signal transduction"/>
    <property type="evidence" value="ECO:0007669"/>
    <property type="project" value="TreeGrafter"/>
</dbReference>
<dbReference type="GO" id="GO:0004252">
    <property type="term" value="F:serine-type endopeptidase activity"/>
    <property type="evidence" value="ECO:0007669"/>
    <property type="project" value="UniProtKB-EC"/>
</dbReference>
<dbReference type="InterPro" id="IPR005151">
    <property type="entry name" value="Tail-specific_protease"/>
</dbReference>
<dbReference type="Pfam" id="PF00595">
    <property type="entry name" value="PDZ"/>
    <property type="match status" value="1"/>
</dbReference>
<dbReference type="AlphaFoldDB" id="A0A448TRM3"/>
<dbReference type="EC" id="3.4.21.102" evidence="7"/>
<sequence>MNFLINMKLNSYRKVIFYSMLGAVFASLPTVGWSIEPTIKEDVIHLPQPTMSNKVATARVTRRLMTFHYEKIHLDDAFSLKILNRYLDNLDYNHDIFLQSDIDAIRKEYGDKFDDELPAGNLQSAFAIYDLMAKRRYERYQYALSLLAHQPNLNNNDKIQVDRTKAAWPQTVAQADMLWKERVENDIILQKLKGKSWREIKAKLEKRYNLAIRRLTQTYPDDITQTFLNAFARSLDPHTSYLAPRVAKSFNETMNLSIEGIGATLQMNDDETVIRTIVPGSPAAKSKQLRPGDKIIGVGQARNKIEDIVGWRLSDVVDKVKGKKGTKVYLEIEPEKGGKTHIVCLEREKIRLADQAAKLTVDIVHGKKIGVIKIPSFYVGIAQDVRKLLAEAKAKGIQALIIDLRENGGGSLSEVIELSGLFITDGPIVQVRGTDHRIDIYEDPDRQLVYDGPLFIMIDRFSASASEIFAAAMQDYHRAIILGQNSYGKGTVQQSRPLINPLFDDPLRVKPLGILQYTIQKFYRINGGSTQIKGVTPDIFFPAIIDEKEYGESTEKNALPWDKISSAFYMQLPSLKPYLPTLIKLHQKRIVKNPEFKAIENDIALQEAFNKKRYLSLNYSERKKEYDRIEKRELDEINARFKREGKPLLKSLDDLPKGYEPPDFYLQEAENIAVDFLQLTKKNVNFS</sequence>
<keyword evidence="4 5" id="KW-0720">Serine protease</keyword>
<evidence type="ECO:0000256" key="4">
    <source>
        <dbReference type="ARBA" id="ARBA00022825"/>
    </source>
</evidence>
<dbReference type="PANTHER" id="PTHR32060:SF22">
    <property type="entry name" value="CARBOXYL-TERMINAL-PROCESSING PEPTIDASE 3, CHLOROPLASTIC"/>
    <property type="match status" value="1"/>
</dbReference>
<dbReference type="Gene3D" id="3.90.226.10">
    <property type="entry name" value="2-enoyl-CoA Hydratase, Chain A, domain 1"/>
    <property type="match status" value="1"/>
</dbReference>
<accession>A0A448TRM3</accession>
<dbReference type="InterPro" id="IPR020992">
    <property type="entry name" value="Tail_Prtase_C"/>
</dbReference>
<dbReference type="NCBIfam" id="NF008388">
    <property type="entry name" value="PRK11186.1"/>
    <property type="match status" value="1"/>
</dbReference>
<dbReference type="Gene3D" id="3.30.750.44">
    <property type="match status" value="1"/>
</dbReference>
<dbReference type="SMART" id="SM00228">
    <property type="entry name" value="PDZ"/>
    <property type="match status" value="1"/>
</dbReference>